<reference evidence="1 2" key="1">
    <citation type="submission" date="2015-04" db="EMBL/GenBank/DDBJ databases">
        <title>Lasius niger genome sequencing.</title>
        <authorList>
            <person name="Konorov E.A."/>
            <person name="Nikitin M.A."/>
            <person name="Kirill M.V."/>
            <person name="Chang P."/>
        </authorList>
    </citation>
    <scope>NUCLEOTIDE SEQUENCE [LARGE SCALE GENOMIC DNA]</scope>
    <source>
        <tissue evidence="1">Whole</tissue>
    </source>
</reference>
<dbReference type="OrthoDB" id="8042916at2759"/>
<evidence type="ECO:0008006" key="3">
    <source>
        <dbReference type="Google" id="ProtNLM"/>
    </source>
</evidence>
<organism evidence="1 2">
    <name type="scientific">Lasius niger</name>
    <name type="common">Black garden ant</name>
    <dbReference type="NCBI Taxonomy" id="67767"/>
    <lineage>
        <taxon>Eukaryota</taxon>
        <taxon>Metazoa</taxon>
        <taxon>Ecdysozoa</taxon>
        <taxon>Arthropoda</taxon>
        <taxon>Hexapoda</taxon>
        <taxon>Insecta</taxon>
        <taxon>Pterygota</taxon>
        <taxon>Neoptera</taxon>
        <taxon>Endopterygota</taxon>
        <taxon>Hymenoptera</taxon>
        <taxon>Apocrita</taxon>
        <taxon>Aculeata</taxon>
        <taxon>Formicoidea</taxon>
        <taxon>Formicidae</taxon>
        <taxon>Formicinae</taxon>
        <taxon>Lasius</taxon>
        <taxon>Lasius</taxon>
    </lineage>
</organism>
<dbReference type="PaxDb" id="67767-A0A0J7MP10"/>
<dbReference type="Proteomes" id="UP000036403">
    <property type="component" value="Unassembled WGS sequence"/>
</dbReference>
<proteinExistence type="predicted"/>
<comment type="caution">
    <text evidence="1">The sequence shown here is derived from an EMBL/GenBank/DDBJ whole genome shotgun (WGS) entry which is preliminary data.</text>
</comment>
<dbReference type="EMBL" id="LBMM01026211">
    <property type="protein sequence ID" value="KMQ82340.1"/>
    <property type="molecule type" value="Genomic_DNA"/>
</dbReference>
<gene>
    <name evidence="1" type="ORF">RF55_23303</name>
</gene>
<accession>A0A0J7MP10</accession>
<keyword evidence="2" id="KW-1185">Reference proteome</keyword>
<name>A0A0J7MP10_LASNI</name>
<evidence type="ECO:0000313" key="1">
    <source>
        <dbReference type="EMBL" id="KMQ82340.1"/>
    </source>
</evidence>
<protein>
    <recommendedName>
        <fullName evidence="3">Peptidase aspartic putative domain-containing protein</fullName>
    </recommendedName>
</protein>
<sequence length="201" mass="21827">MPISISAVRCVDAGTCRYAALIQISPFDKAHPVLTTTESILKSLTNYSPSPVLSNINWSHLADLTLVDSDPLNADPIDIIIADLYSELLLDGIRKGISGQPLAQNTILGWVLSGLTSAPVASRQTITVQHCSSSLLSKNFADSGKSKRFLNKLYSALRSSSVRNIFSQRIRVALTGDTSFVFRLRKAFRSKSAIFVTLLSA</sequence>
<evidence type="ECO:0000313" key="2">
    <source>
        <dbReference type="Proteomes" id="UP000036403"/>
    </source>
</evidence>
<dbReference type="AlphaFoldDB" id="A0A0J7MP10"/>